<reference evidence="1" key="2">
    <citation type="submission" date="2023-05" db="EMBL/GenBank/DDBJ databases">
        <authorList>
            <person name="Fouks B."/>
        </authorList>
    </citation>
    <scope>NUCLEOTIDE SEQUENCE</scope>
    <source>
        <strain evidence="1">Stay&amp;Tobe</strain>
        <tissue evidence="1">Testes</tissue>
    </source>
</reference>
<feature type="non-terminal residue" evidence="1">
    <location>
        <position position="55"/>
    </location>
</feature>
<keyword evidence="2" id="KW-1185">Reference proteome</keyword>
<comment type="caution">
    <text evidence="1">The sequence shown here is derived from an EMBL/GenBank/DDBJ whole genome shotgun (WGS) entry which is preliminary data.</text>
</comment>
<feature type="non-terminal residue" evidence="1">
    <location>
        <position position="1"/>
    </location>
</feature>
<evidence type="ECO:0000313" key="2">
    <source>
        <dbReference type="Proteomes" id="UP001233999"/>
    </source>
</evidence>
<dbReference type="Proteomes" id="UP001233999">
    <property type="component" value="Unassembled WGS sequence"/>
</dbReference>
<reference evidence="1" key="1">
    <citation type="journal article" date="2023" name="IScience">
        <title>Live-bearing cockroach genome reveals convergent evolutionary mechanisms linked to viviparity in insects and beyond.</title>
        <authorList>
            <person name="Fouks B."/>
            <person name="Harrison M.C."/>
            <person name="Mikhailova A.A."/>
            <person name="Marchal E."/>
            <person name="English S."/>
            <person name="Carruthers M."/>
            <person name="Jennings E.C."/>
            <person name="Chiamaka E.L."/>
            <person name="Frigard R.A."/>
            <person name="Pippel M."/>
            <person name="Attardo G.M."/>
            <person name="Benoit J.B."/>
            <person name="Bornberg-Bauer E."/>
            <person name="Tobe S.S."/>
        </authorList>
    </citation>
    <scope>NUCLEOTIDE SEQUENCE</scope>
    <source>
        <strain evidence="1">Stay&amp;Tobe</strain>
    </source>
</reference>
<dbReference type="EMBL" id="JASPKZ010009365">
    <property type="protein sequence ID" value="KAJ9577349.1"/>
    <property type="molecule type" value="Genomic_DNA"/>
</dbReference>
<protein>
    <submittedName>
        <fullName evidence="1">Uncharacterized protein</fullName>
    </submittedName>
</protein>
<organism evidence="1 2">
    <name type="scientific">Diploptera punctata</name>
    <name type="common">Pacific beetle cockroach</name>
    <dbReference type="NCBI Taxonomy" id="6984"/>
    <lineage>
        <taxon>Eukaryota</taxon>
        <taxon>Metazoa</taxon>
        <taxon>Ecdysozoa</taxon>
        <taxon>Arthropoda</taxon>
        <taxon>Hexapoda</taxon>
        <taxon>Insecta</taxon>
        <taxon>Pterygota</taxon>
        <taxon>Neoptera</taxon>
        <taxon>Polyneoptera</taxon>
        <taxon>Dictyoptera</taxon>
        <taxon>Blattodea</taxon>
        <taxon>Blaberoidea</taxon>
        <taxon>Blaberidae</taxon>
        <taxon>Diplopterinae</taxon>
        <taxon>Diploptera</taxon>
    </lineage>
</organism>
<proteinExistence type="predicted"/>
<dbReference type="AlphaFoldDB" id="A0AAD8E598"/>
<evidence type="ECO:0000313" key="1">
    <source>
        <dbReference type="EMBL" id="KAJ9577349.1"/>
    </source>
</evidence>
<gene>
    <name evidence="1" type="ORF">L9F63_006093</name>
</gene>
<sequence length="55" mass="6254">LMFIISKMTALVHARIIDLLYFSESINTTFASVTSSVSIPFSCKTIKFFMFMPLI</sequence>
<accession>A0AAD8E598</accession>
<name>A0AAD8E598_DIPPU</name>